<keyword evidence="1" id="KW-0489">Methyltransferase</keyword>
<comment type="caution">
    <text evidence="1">The sequence shown here is derived from an EMBL/GenBank/DDBJ whole genome shotgun (WGS) entry which is preliminary data.</text>
</comment>
<dbReference type="Proteomes" id="UP001497700">
    <property type="component" value="Unassembled WGS sequence"/>
</dbReference>
<gene>
    <name evidence="1" type="ORF">F4820DRAFT_254587</name>
</gene>
<dbReference type="EMBL" id="MU393424">
    <property type="protein sequence ID" value="KAI4870392.1"/>
    <property type="molecule type" value="Genomic_DNA"/>
</dbReference>
<name>A0ACB9ZG96_9PEZI</name>
<reference evidence="1 2" key="1">
    <citation type="journal article" date="2022" name="New Phytol.">
        <title>Ecological generalism drives hyperdiversity of secondary metabolite gene clusters in xylarialean endophytes.</title>
        <authorList>
            <person name="Franco M.E.E."/>
            <person name="Wisecaver J.H."/>
            <person name="Arnold A.E."/>
            <person name="Ju Y.M."/>
            <person name="Slot J.C."/>
            <person name="Ahrendt S."/>
            <person name="Moore L.P."/>
            <person name="Eastman K.E."/>
            <person name="Scott K."/>
            <person name="Konkel Z."/>
            <person name="Mondo S.J."/>
            <person name="Kuo A."/>
            <person name="Hayes R.D."/>
            <person name="Haridas S."/>
            <person name="Andreopoulos B."/>
            <person name="Riley R."/>
            <person name="LaButti K."/>
            <person name="Pangilinan J."/>
            <person name="Lipzen A."/>
            <person name="Amirebrahimi M."/>
            <person name="Yan J."/>
            <person name="Adam C."/>
            <person name="Keymanesh K."/>
            <person name="Ng V."/>
            <person name="Louie K."/>
            <person name="Northen T."/>
            <person name="Drula E."/>
            <person name="Henrissat B."/>
            <person name="Hsieh H.M."/>
            <person name="Youens-Clark K."/>
            <person name="Lutzoni F."/>
            <person name="Miadlikowska J."/>
            <person name="Eastwood D.C."/>
            <person name="Hamelin R.C."/>
            <person name="Grigoriev I.V."/>
            <person name="U'Ren J.M."/>
        </authorList>
    </citation>
    <scope>NUCLEOTIDE SEQUENCE [LARGE SCALE GENOMIC DNA]</scope>
    <source>
        <strain evidence="1 2">CBS 119005</strain>
    </source>
</reference>
<proteinExistence type="predicted"/>
<evidence type="ECO:0000313" key="1">
    <source>
        <dbReference type="EMBL" id="KAI4870392.1"/>
    </source>
</evidence>
<protein>
    <submittedName>
        <fullName evidence="1">S-adenosyl-L-methionine-dependent methyltransferase</fullName>
    </submittedName>
</protein>
<evidence type="ECO:0000313" key="2">
    <source>
        <dbReference type="Proteomes" id="UP001497700"/>
    </source>
</evidence>
<accession>A0ACB9ZG96</accession>
<keyword evidence="2" id="KW-1185">Reference proteome</keyword>
<keyword evidence="1" id="KW-0808">Transferase</keyword>
<sequence>MASDTSASNPSPVPSDVKERLKASYDIIAPKYSAWTLQHPAQRLEYLDKILALLPLSDPPSRPLRILELGCGPGLPVTRKLLSYPTVRVTANDISTVQIELARANLLGAATEGNSGDAEREEEERLTLVEGDMAKLAFPDGSFDAVVAFYSLIHLPRAEQTEMIGKIARWLKPGGYLLANFAEGEAEAVVMEKWLDEKGWAFWSGWGKEETLRIIGEAGLQVVVGEVTGDVVDASFLWVIAKQKNNQ</sequence>
<organism evidence="1 2">
    <name type="scientific">Hypoxylon rubiginosum</name>
    <dbReference type="NCBI Taxonomy" id="110542"/>
    <lineage>
        <taxon>Eukaryota</taxon>
        <taxon>Fungi</taxon>
        <taxon>Dikarya</taxon>
        <taxon>Ascomycota</taxon>
        <taxon>Pezizomycotina</taxon>
        <taxon>Sordariomycetes</taxon>
        <taxon>Xylariomycetidae</taxon>
        <taxon>Xylariales</taxon>
        <taxon>Hypoxylaceae</taxon>
        <taxon>Hypoxylon</taxon>
    </lineage>
</organism>